<dbReference type="EMBL" id="JAWQCK010000007">
    <property type="protein sequence ID" value="MDW9209616.1"/>
    <property type="molecule type" value="Genomic_DNA"/>
</dbReference>
<name>A0ABD5HXN3_BACTU</name>
<evidence type="ECO:0000313" key="1">
    <source>
        <dbReference type="EMBL" id="MDW9209616.1"/>
    </source>
</evidence>
<dbReference type="Proteomes" id="UP001272716">
    <property type="component" value="Unassembled WGS sequence"/>
</dbReference>
<comment type="caution">
    <text evidence="1">The sequence shown here is derived from an EMBL/GenBank/DDBJ whole genome shotgun (WGS) entry which is preliminary data.</text>
</comment>
<evidence type="ECO:0000313" key="2">
    <source>
        <dbReference type="Proteomes" id="UP001272716"/>
    </source>
</evidence>
<gene>
    <name evidence="1" type="ORF">BTTOUR_12820</name>
</gene>
<sequence length="23" mass="2668">MIGSLLVNLYMSHNKEKMKKVFG</sequence>
<dbReference type="AlphaFoldDB" id="A0ABD5HXN3"/>
<accession>A0ABD5HXN3</accession>
<organism evidence="1 2">
    <name type="scientific">Bacillus thuringiensis serovar toumanoffi</name>
    <dbReference type="NCBI Taxonomy" id="180862"/>
    <lineage>
        <taxon>Bacteria</taxon>
        <taxon>Bacillati</taxon>
        <taxon>Bacillota</taxon>
        <taxon>Bacilli</taxon>
        <taxon>Bacillales</taxon>
        <taxon>Bacillaceae</taxon>
        <taxon>Bacillus</taxon>
        <taxon>Bacillus cereus group</taxon>
    </lineage>
</organism>
<protein>
    <submittedName>
        <fullName evidence="1">Macrolide-efflux protein</fullName>
    </submittedName>
</protein>
<proteinExistence type="predicted"/>
<reference evidence="1 2" key="1">
    <citation type="submission" date="2023-10" db="EMBL/GenBank/DDBJ databases">
        <title>Draft Genome Sequence of Bacillus thuringiensis serovar. toumanoffi 4059: Identification of a Novel Cry Protein Candidate.</title>
        <authorList>
            <person name="Murdoch R.W."/>
            <person name="Gemler B."/>
            <person name="Heater B.S."/>
        </authorList>
    </citation>
    <scope>NUCLEOTIDE SEQUENCE [LARGE SCALE GENOMIC DNA]</scope>
    <source>
        <strain evidence="1 2">4059</strain>
    </source>
</reference>